<protein>
    <submittedName>
        <fullName evidence="2">Putative zinc-binding protein</fullName>
    </submittedName>
</protein>
<name>A0A7K4HQB4_9EURY</name>
<feature type="region of interest" description="Disordered" evidence="1">
    <location>
        <begin position="126"/>
        <end position="152"/>
    </location>
</feature>
<dbReference type="InterPro" id="IPR014958">
    <property type="entry name" value="DGC"/>
</dbReference>
<evidence type="ECO:0000313" key="2">
    <source>
        <dbReference type="EMBL" id="NVO67100.1"/>
    </source>
</evidence>
<proteinExistence type="predicted"/>
<accession>A0A7K4HQB4</accession>
<keyword evidence="3" id="KW-1185">Reference proteome</keyword>
<dbReference type="AlphaFoldDB" id="A0A7K4HQB4"/>
<evidence type="ECO:0000313" key="3">
    <source>
        <dbReference type="Proteomes" id="UP000570823"/>
    </source>
</evidence>
<dbReference type="RefSeq" id="WP_176788729.1">
    <property type="nucleotide sequence ID" value="NZ_JABXWR010000001.1"/>
</dbReference>
<dbReference type="Pfam" id="PF08859">
    <property type="entry name" value="DGC"/>
    <property type="match status" value="1"/>
</dbReference>
<evidence type="ECO:0000256" key="1">
    <source>
        <dbReference type="SAM" id="MobiDB-lite"/>
    </source>
</evidence>
<organism evidence="2 3">
    <name type="scientific">Methanofollis tationis</name>
    <dbReference type="NCBI Taxonomy" id="81417"/>
    <lineage>
        <taxon>Archaea</taxon>
        <taxon>Methanobacteriati</taxon>
        <taxon>Methanobacteriota</taxon>
        <taxon>Stenosarchaea group</taxon>
        <taxon>Methanomicrobia</taxon>
        <taxon>Methanomicrobiales</taxon>
        <taxon>Methanomicrobiaceae</taxon>
        <taxon>Methanofollis</taxon>
    </lineage>
</organism>
<feature type="compositionally biased region" description="Gly residues" evidence="1">
    <location>
        <begin position="142"/>
        <end position="152"/>
    </location>
</feature>
<gene>
    <name evidence="2" type="ORF">HWN36_07205</name>
</gene>
<dbReference type="PIRSF" id="PIRSF037181">
    <property type="entry name" value="DGC"/>
    <property type="match status" value="1"/>
</dbReference>
<comment type="caution">
    <text evidence="2">The sequence shown here is derived from an EMBL/GenBank/DDBJ whole genome shotgun (WGS) entry which is preliminary data.</text>
</comment>
<dbReference type="OrthoDB" id="371695at2157"/>
<dbReference type="EMBL" id="JABXWR010000001">
    <property type="protein sequence ID" value="NVO67100.1"/>
    <property type="molecule type" value="Genomic_DNA"/>
</dbReference>
<dbReference type="Proteomes" id="UP000570823">
    <property type="component" value="Unassembled WGS sequence"/>
</dbReference>
<sequence>MADQPTCTCGGGEAAGQKRIIFACSGASNVGELSNAAAVALTNEGFGNKACTASLAIRTPSVMKKVEDADEIVVIDGCPVECAGKIAAGAGIEPDQHIVVTELGIKKIGDMTVHEDDLEKVVSAAWEGKGEKKPAPEEKKPGSGGCGCGGGC</sequence>
<feature type="compositionally biased region" description="Basic and acidic residues" evidence="1">
    <location>
        <begin position="128"/>
        <end position="141"/>
    </location>
</feature>
<reference evidence="2 3" key="1">
    <citation type="submission" date="2020-06" db="EMBL/GenBank/DDBJ databases">
        <title>Methanofollis fontis sp. nov., a methanogen isolated from marine sediments near a cold seep at Four-Way Closure Ridge offshore southwestern Taiwan.</title>
        <authorList>
            <person name="Chen S.-C."/>
            <person name="Teng N.-H."/>
            <person name="Lin Y.-S."/>
            <person name="Lai M.-C."/>
            <person name="Chen H.-H."/>
            <person name="Wang C.-C."/>
        </authorList>
    </citation>
    <scope>NUCLEOTIDE SEQUENCE [LARGE SCALE GENOMIC DNA]</scope>
    <source>
        <strain evidence="2 3">DSM 2702</strain>
    </source>
</reference>